<reference evidence="2 3" key="1">
    <citation type="submission" date="2024-01" db="EMBL/GenBank/DDBJ databases">
        <title>The complete chloroplast genome sequence of Lithospermum erythrorhizon: insights into the phylogenetic relationship among Boraginaceae species and the maternal lineages of purple gromwells.</title>
        <authorList>
            <person name="Okada T."/>
            <person name="Watanabe K."/>
        </authorList>
    </citation>
    <scope>NUCLEOTIDE SEQUENCE [LARGE SCALE GENOMIC DNA]</scope>
</reference>
<protein>
    <submittedName>
        <fullName evidence="2">Uncharacterized protein</fullName>
    </submittedName>
</protein>
<proteinExistence type="predicted"/>
<evidence type="ECO:0000256" key="1">
    <source>
        <dbReference type="SAM" id="MobiDB-lite"/>
    </source>
</evidence>
<name>A0AAV3NTN8_LITER</name>
<gene>
    <name evidence="2" type="ORF">LIER_03114</name>
</gene>
<feature type="compositionally biased region" description="Polar residues" evidence="1">
    <location>
        <begin position="202"/>
        <end position="211"/>
    </location>
</feature>
<comment type="caution">
    <text evidence="2">The sequence shown here is derived from an EMBL/GenBank/DDBJ whole genome shotgun (WGS) entry which is preliminary data.</text>
</comment>
<keyword evidence="3" id="KW-1185">Reference proteome</keyword>
<feature type="region of interest" description="Disordered" evidence="1">
    <location>
        <begin position="124"/>
        <end position="157"/>
    </location>
</feature>
<evidence type="ECO:0000313" key="2">
    <source>
        <dbReference type="EMBL" id="GAA0142151.1"/>
    </source>
</evidence>
<dbReference type="AlphaFoldDB" id="A0AAV3NTN8"/>
<feature type="region of interest" description="Disordered" evidence="1">
    <location>
        <begin position="470"/>
        <end position="546"/>
    </location>
</feature>
<dbReference type="PANTHER" id="PTHR31390:SF4">
    <property type="entry name" value="DUF3527 DOMAIN-CONTAINING PROTEIN"/>
    <property type="match status" value="1"/>
</dbReference>
<evidence type="ECO:0000313" key="3">
    <source>
        <dbReference type="Proteomes" id="UP001454036"/>
    </source>
</evidence>
<feature type="compositionally biased region" description="Low complexity" evidence="1">
    <location>
        <begin position="483"/>
        <end position="500"/>
    </location>
</feature>
<dbReference type="PANTHER" id="PTHR31390">
    <property type="entry name" value="EXPRESSED PROTEIN"/>
    <property type="match status" value="1"/>
</dbReference>
<feature type="compositionally biased region" description="Polar residues" evidence="1">
    <location>
        <begin position="502"/>
        <end position="511"/>
    </location>
</feature>
<feature type="compositionally biased region" description="Basic and acidic residues" evidence="1">
    <location>
        <begin position="10"/>
        <end position="23"/>
    </location>
</feature>
<feature type="region of interest" description="Disordered" evidence="1">
    <location>
        <begin position="193"/>
        <end position="218"/>
    </location>
</feature>
<feature type="compositionally biased region" description="Low complexity" evidence="1">
    <location>
        <begin position="125"/>
        <end position="149"/>
    </location>
</feature>
<dbReference type="Pfam" id="PF12043">
    <property type="entry name" value="DUF3527"/>
    <property type="match status" value="1"/>
</dbReference>
<organism evidence="2 3">
    <name type="scientific">Lithospermum erythrorhizon</name>
    <name type="common">Purple gromwell</name>
    <name type="synonym">Lithospermum officinale var. erythrorhizon</name>
    <dbReference type="NCBI Taxonomy" id="34254"/>
    <lineage>
        <taxon>Eukaryota</taxon>
        <taxon>Viridiplantae</taxon>
        <taxon>Streptophyta</taxon>
        <taxon>Embryophyta</taxon>
        <taxon>Tracheophyta</taxon>
        <taxon>Spermatophyta</taxon>
        <taxon>Magnoliopsida</taxon>
        <taxon>eudicotyledons</taxon>
        <taxon>Gunneridae</taxon>
        <taxon>Pentapetalae</taxon>
        <taxon>asterids</taxon>
        <taxon>lamiids</taxon>
        <taxon>Boraginales</taxon>
        <taxon>Boraginaceae</taxon>
        <taxon>Boraginoideae</taxon>
        <taxon>Lithospermeae</taxon>
        <taxon>Lithospermum</taxon>
    </lineage>
</organism>
<accession>A0AAV3NTN8</accession>
<dbReference type="Proteomes" id="UP001454036">
    <property type="component" value="Unassembled WGS sequence"/>
</dbReference>
<feature type="compositionally biased region" description="Basic and acidic residues" evidence="1">
    <location>
        <begin position="533"/>
        <end position="542"/>
    </location>
</feature>
<feature type="region of interest" description="Disordered" evidence="1">
    <location>
        <begin position="366"/>
        <end position="458"/>
    </location>
</feature>
<feature type="compositionally biased region" description="Low complexity" evidence="1">
    <location>
        <begin position="408"/>
        <end position="418"/>
    </location>
</feature>
<feature type="compositionally biased region" description="Polar residues" evidence="1">
    <location>
        <begin position="440"/>
        <end position="458"/>
    </location>
</feature>
<dbReference type="InterPro" id="IPR021916">
    <property type="entry name" value="DUF3527"/>
</dbReference>
<feature type="region of interest" description="Disordered" evidence="1">
    <location>
        <begin position="1"/>
        <end position="23"/>
    </location>
</feature>
<dbReference type="EMBL" id="BAABME010000368">
    <property type="protein sequence ID" value="GAA0142151.1"/>
    <property type="molecule type" value="Genomic_DNA"/>
</dbReference>
<feature type="compositionally biased region" description="Polar residues" evidence="1">
    <location>
        <begin position="522"/>
        <end position="532"/>
    </location>
</feature>
<sequence length="900" mass="99325">MENHLVSQNKSRDPQACDRDGHIRESRRLGYQLKYESPQASRANISSKNVNDVKTFQPRSSELLKKQQANEKVRGNEELVRYMSKLPGFLKKDVKLNEKAFSVGVLDWKQLEKWQHFQKIGNQHSSASSDISSFSSSGGSSSNSSRTHSLPPAQHKLGYPTLQSHFYGTPFENYNRGTESLDVNKLKAQDRKAAPSGFPGVHQTTLSTHLPSDQKPEYGLRDCKVKDKKVVKSAMVRESQSFEELKEKMKIQDSESLRRHHKMRTSTDHYTIDEVPARKQETRTYEHGNKYPQTHRSLKLTDTKVFGSNKASHLSVPSANNFEASCTKLACDMPHSCPHEADASNPLIEEPCSGASQDNKISNDLFRLSSDSRDVPVNNNKGKKLQGEKSIPAVKDRFLINSVNPPMSSKTKSGSSGTPKVRNPSPTRRFSFSLPRVGKASSSGPTSTVLQSSARNSIGSSGAEEACISSSSLNNSKANGKGRSSPLRRLLDPLMRPARASVSDSRSSEPASKSAEGHGESTSHSVKVNSDLKTSRSGDAEVPHCSSKSPTVRALLQVAVRNGFPLFTFAVDNKNDILAATMRKSSSGKEEFSYIYSFFTVQEMKKKSGNWINHGRKDNGNNFVHNIIAQMKVTSASKQNLLDQSILKEYVLFSYDAKQAEMSDLEQNKELAAVVVKLSKKSSRRLCQNWQGFENFDDSSSKLKQTHPLSSFKCNSNSGNMEGNRTEDQLTMTVLLPGGHHGQPIKGEPSTLVKRWQSGGACDCGGWDLGCRMRVLTDNAQFHQRSSSAKPHHTSKLLELFSQGEGQDQKPVFSLAPFKDGIYAVEFNSSIEILQAFSISLSILSSLKVAEFVETSIGFKAKSSADVTVSETVAEKVYSRTQTRVPAFVSNPPLSPVGRV</sequence>